<dbReference type="InterPro" id="IPR018508">
    <property type="entry name" value="3-dehydroquinate_DH_AS"/>
</dbReference>
<evidence type="ECO:0000256" key="4">
    <source>
        <dbReference type="ARBA" id="ARBA00023270"/>
    </source>
</evidence>
<comment type="pathway">
    <text evidence="5">Metabolic intermediate biosynthesis; chorismate biosynthesis; chorismate from D-erythrose 4-phosphate and phosphoenolpyruvate: step 3/7.</text>
</comment>
<evidence type="ECO:0000256" key="2">
    <source>
        <dbReference type="ARBA" id="ARBA00023141"/>
    </source>
</evidence>
<comment type="caution">
    <text evidence="5">Lacks conserved residue(s) required for the propagation of feature annotation.</text>
</comment>
<organism evidence="6 7">
    <name type="scientific">Liquorilactobacillus aquaticus DSM 21051</name>
    <dbReference type="NCBI Taxonomy" id="1423725"/>
    <lineage>
        <taxon>Bacteria</taxon>
        <taxon>Bacillati</taxon>
        <taxon>Bacillota</taxon>
        <taxon>Bacilli</taxon>
        <taxon>Lactobacillales</taxon>
        <taxon>Lactobacillaceae</taxon>
        <taxon>Liquorilactobacillus</taxon>
    </lineage>
</organism>
<proteinExistence type="inferred from homology"/>
<reference evidence="6 7" key="1">
    <citation type="journal article" date="2015" name="Genome Announc.">
        <title>Expanding the biotechnology potential of lactobacilli through comparative genomics of 213 strains and associated genera.</title>
        <authorList>
            <person name="Sun Z."/>
            <person name="Harris H.M."/>
            <person name="McCann A."/>
            <person name="Guo C."/>
            <person name="Argimon S."/>
            <person name="Zhang W."/>
            <person name="Yang X."/>
            <person name="Jeffery I.B."/>
            <person name="Cooney J.C."/>
            <person name="Kagawa T.F."/>
            <person name="Liu W."/>
            <person name="Song Y."/>
            <person name="Salvetti E."/>
            <person name="Wrobel A."/>
            <person name="Rasinkangas P."/>
            <person name="Parkhill J."/>
            <person name="Rea M.C."/>
            <person name="O'Sullivan O."/>
            <person name="Ritari J."/>
            <person name="Douillard F.P."/>
            <person name="Paul Ross R."/>
            <person name="Yang R."/>
            <person name="Briner A.E."/>
            <person name="Felis G.E."/>
            <person name="de Vos W.M."/>
            <person name="Barrangou R."/>
            <person name="Klaenhammer T.R."/>
            <person name="Caufield P.W."/>
            <person name="Cui Y."/>
            <person name="Zhang H."/>
            <person name="O'Toole P.W."/>
        </authorList>
    </citation>
    <scope>NUCLEOTIDE SEQUENCE [LARGE SCALE GENOMIC DNA]</scope>
    <source>
        <strain evidence="6 7">DSM 21051</strain>
    </source>
</reference>
<dbReference type="UniPathway" id="UPA00053">
    <property type="reaction ID" value="UER00086"/>
</dbReference>
<dbReference type="Gene3D" id="3.20.20.70">
    <property type="entry name" value="Aldolase class I"/>
    <property type="match status" value="1"/>
</dbReference>
<evidence type="ECO:0000313" key="7">
    <source>
        <dbReference type="Proteomes" id="UP000051015"/>
    </source>
</evidence>
<dbReference type="PANTHER" id="PTHR43699">
    <property type="entry name" value="3-DEHYDROQUINATE DEHYDRATASE"/>
    <property type="match status" value="1"/>
</dbReference>
<dbReference type="PROSITE" id="PS01028">
    <property type="entry name" value="DEHYDROQUINASE_I"/>
    <property type="match status" value="1"/>
</dbReference>
<comment type="function">
    <text evidence="5">Involved in the third step of the chorismate pathway, which leads to the biosynthesis of aromatic amino acids. Catalyzes the cis-dehydration of 3-dehydroquinate (DHQ) and introduces the first double bond of the aromatic ring to yield 3-dehydroshikimate.</text>
</comment>
<keyword evidence="4 5" id="KW-0704">Schiff base</keyword>
<accession>A0A0R2D774</accession>
<dbReference type="EC" id="4.2.1.10" evidence="5"/>
<evidence type="ECO:0000256" key="3">
    <source>
        <dbReference type="ARBA" id="ARBA00023239"/>
    </source>
</evidence>
<evidence type="ECO:0000256" key="1">
    <source>
        <dbReference type="ARBA" id="ARBA00001864"/>
    </source>
</evidence>
<feature type="active site" description="Proton donor/acceptor" evidence="5">
    <location>
        <position position="83"/>
    </location>
</feature>
<feature type="active site" description="Schiff-base intermediate with substrate" evidence="5">
    <location>
        <position position="110"/>
    </location>
</feature>
<dbReference type="PANTHER" id="PTHR43699:SF1">
    <property type="entry name" value="3-DEHYDROQUINATE DEHYDRATASE"/>
    <property type="match status" value="1"/>
</dbReference>
<dbReference type="Pfam" id="PF01487">
    <property type="entry name" value="DHquinase_I"/>
    <property type="match status" value="1"/>
</dbReference>
<feature type="binding site" evidence="5">
    <location>
        <position position="152"/>
    </location>
    <ligand>
        <name>3-dehydroquinate</name>
        <dbReference type="ChEBI" id="CHEBI:32364"/>
    </ligand>
</feature>
<sequence length="191" mass="21226">MQIGAPSLREILRETGLLITFRTKGESGKMALSENDYFKTLYGIIEKKIGDAVDIELYHNKRRIREFVKTAHKKGTIVIMSNHDFEKTPSKEEVIMHLHRMIGLGADVVKIAVMLNSRTDVLTLLQAAKEFPSKLPTPLITISMGNLGKISRLAGGIFGSALIFAAVAQTSALGQIELTHLKQELEYLHLN</sequence>
<dbReference type="Proteomes" id="UP000051015">
    <property type="component" value="Unassembled WGS sequence"/>
</dbReference>
<dbReference type="InterPro" id="IPR013785">
    <property type="entry name" value="Aldolase_TIM"/>
</dbReference>
<dbReference type="SUPFAM" id="SSF51569">
    <property type="entry name" value="Aldolase"/>
    <property type="match status" value="1"/>
</dbReference>
<comment type="catalytic activity">
    <reaction evidence="1 5">
        <text>3-dehydroquinate = 3-dehydroshikimate + H2O</text>
        <dbReference type="Rhea" id="RHEA:21096"/>
        <dbReference type="ChEBI" id="CHEBI:15377"/>
        <dbReference type="ChEBI" id="CHEBI:16630"/>
        <dbReference type="ChEBI" id="CHEBI:32364"/>
        <dbReference type="EC" id="4.2.1.10"/>
    </reaction>
</comment>
<gene>
    <name evidence="5" type="primary">aroD</name>
    <name evidence="6" type="ORF">FC19_GL001197</name>
</gene>
<comment type="subunit">
    <text evidence="5">Homodimer.</text>
</comment>
<dbReference type="GO" id="GO:0003855">
    <property type="term" value="F:3-dehydroquinate dehydratase activity"/>
    <property type="evidence" value="ECO:0007669"/>
    <property type="project" value="UniProtKB-UniRule"/>
</dbReference>
<dbReference type="STRING" id="1423725.FC19_GL001197"/>
<dbReference type="InterPro" id="IPR001381">
    <property type="entry name" value="DHquinase_I"/>
</dbReference>
<keyword evidence="7" id="KW-1185">Reference proteome</keyword>
<comment type="caution">
    <text evidence="6">The sequence shown here is derived from an EMBL/GenBank/DDBJ whole genome shotgun (WGS) entry which is preliminary data.</text>
</comment>
<dbReference type="PATRIC" id="fig|1423725.3.peg.1234"/>
<feature type="binding site" evidence="5">
    <location>
        <position position="171"/>
    </location>
    <ligand>
        <name>3-dehydroquinate</name>
        <dbReference type="ChEBI" id="CHEBI:32364"/>
    </ligand>
</feature>
<evidence type="ECO:0000313" key="6">
    <source>
        <dbReference type="EMBL" id="KRM96124.1"/>
    </source>
</evidence>
<dbReference type="EMBL" id="AYZD01000017">
    <property type="protein sequence ID" value="KRM96124.1"/>
    <property type="molecule type" value="Genomic_DNA"/>
</dbReference>
<dbReference type="GO" id="GO:0009423">
    <property type="term" value="P:chorismate biosynthetic process"/>
    <property type="evidence" value="ECO:0007669"/>
    <property type="project" value="UniProtKB-UniRule"/>
</dbReference>
<keyword evidence="5" id="KW-0028">Amino-acid biosynthesis</keyword>
<dbReference type="FunFam" id="3.20.20.70:FF:000047">
    <property type="entry name" value="3-dehydroquinate dehydratase"/>
    <property type="match status" value="1"/>
</dbReference>
<dbReference type="AlphaFoldDB" id="A0A0R2D774"/>
<keyword evidence="3 5" id="KW-0456">Lyase</keyword>
<dbReference type="CDD" id="cd00502">
    <property type="entry name" value="DHQase_I"/>
    <property type="match status" value="1"/>
</dbReference>
<dbReference type="InterPro" id="IPR050146">
    <property type="entry name" value="Type-I_3-dehydroquinase"/>
</dbReference>
<feature type="binding site" evidence="5">
    <location>
        <position position="175"/>
    </location>
    <ligand>
        <name>3-dehydroquinate</name>
        <dbReference type="ChEBI" id="CHEBI:32364"/>
    </ligand>
</feature>
<comment type="similarity">
    <text evidence="5">Belongs to the type-I 3-dehydroquinase family.</text>
</comment>
<feature type="binding site" evidence="5">
    <location>
        <position position="22"/>
    </location>
    <ligand>
        <name>3-dehydroquinate</name>
        <dbReference type="ChEBI" id="CHEBI:32364"/>
    </ligand>
</feature>
<dbReference type="NCBIfam" id="TIGR01093">
    <property type="entry name" value="aroD"/>
    <property type="match status" value="1"/>
</dbReference>
<dbReference type="GO" id="GO:0046279">
    <property type="term" value="P:3,4-dihydroxybenzoate biosynthetic process"/>
    <property type="evidence" value="ECO:0007669"/>
    <property type="project" value="TreeGrafter"/>
</dbReference>
<name>A0A0R2D774_9LACO</name>
<evidence type="ECO:0000256" key="5">
    <source>
        <dbReference type="HAMAP-Rule" id="MF_00214"/>
    </source>
</evidence>
<dbReference type="GO" id="GO:0009073">
    <property type="term" value="P:aromatic amino acid family biosynthetic process"/>
    <property type="evidence" value="ECO:0007669"/>
    <property type="project" value="UniProtKB-KW"/>
</dbReference>
<protein>
    <recommendedName>
        <fullName evidence="5">3-dehydroquinate dehydratase</fullName>
        <shortName evidence="5">3-dehydroquinase</shortName>
        <ecNumber evidence="5">4.2.1.10</ecNumber>
    </recommendedName>
    <alternativeName>
        <fullName evidence="5">Type I DHQase</fullName>
    </alternativeName>
    <alternativeName>
        <fullName evidence="5">Type I dehydroquinase</fullName>
        <shortName evidence="5">DHQ1</shortName>
    </alternativeName>
</protein>
<keyword evidence="2 5" id="KW-0057">Aromatic amino acid biosynthesis</keyword>
<dbReference type="HAMAP" id="MF_00214">
    <property type="entry name" value="AroD"/>
    <property type="match status" value="1"/>
</dbReference>
<dbReference type="GO" id="GO:0008652">
    <property type="term" value="P:amino acid biosynthetic process"/>
    <property type="evidence" value="ECO:0007669"/>
    <property type="project" value="UniProtKB-KW"/>
</dbReference>